<dbReference type="SUPFAM" id="SSF48179">
    <property type="entry name" value="6-phosphogluconate dehydrogenase C-terminal domain-like"/>
    <property type="match status" value="1"/>
</dbReference>
<proteinExistence type="inferred from homology"/>
<accession>A0A2B7ZQH4</accession>
<evidence type="ECO:0000256" key="2">
    <source>
        <dbReference type="ARBA" id="ARBA00023002"/>
    </source>
</evidence>
<evidence type="ECO:0000256" key="4">
    <source>
        <dbReference type="PIRSR" id="PIRSR000103-1"/>
    </source>
</evidence>
<dbReference type="SUPFAM" id="SSF51735">
    <property type="entry name" value="NAD(P)-binding Rossmann-fold domains"/>
    <property type="match status" value="1"/>
</dbReference>
<dbReference type="InterPro" id="IPR008927">
    <property type="entry name" value="6-PGluconate_DH-like_C_sf"/>
</dbReference>
<gene>
    <name evidence="7" type="ORF">GX50_01240</name>
</gene>
<reference evidence="7 8" key="1">
    <citation type="submission" date="2017-10" db="EMBL/GenBank/DDBJ databases">
        <title>Comparative genomics in systemic dimorphic fungi from Ajellomycetaceae.</title>
        <authorList>
            <person name="Munoz J.F."/>
            <person name="Mcewen J.G."/>
            <person name="Clay O.K."/>
            <person name="Cuomo C.A."/>
        </authorList>
    </citation>
    <scope>NUCLEOTIDE SEQUENCE [LARGE SCALE GENOMIC DNA]</scope>
    <source>
        <strain evidence="7 8">UAMH4076</strain>
    </source>
</reference>
<comment type="caution">
    <text evidence="7">The sequence shown here is derived from an EMBL/GenBank/DDBJ whole genome shotgun (WGS) entry which is preliminary data.</text>
</comment>
<dbReference type="AlphaFoldDB" id="A0A2B7ZQH4"/>
<feature type="active site" evidence="4">
    <location>
        <position position="192"/>
    </location>
</feature>
<dbReference type="InterPro" id="IPR015815">
    <property type="entry name" value="HIBADH-related"/>
</dbReference>
<dbReference type="PIRSF" id="PIRSF000103">
    <property type="entry name" value="HIBADH"/>
    <property type="match status" value="1"/>
</dbReference>
<feature type="domain" description="3-hydroxyisobutyrate dehydrogenase-like NAD-binding" evidence="6">
    <location>
        <begin position="186"/>
        <end position="307"/>
    </location>
</feature>
<dbReference type="InterPro" id="IPR006115">
    <property type="entry name" value="6PGDH_NADP-bd"/>
</dbReference>
<dbReference type="PANTHER" id="PTHR43580:SF3">
    <property type="entry name" value="6-PHOSPHOGLUCONATE DEHYDROGENASE FAMILY PROTEIN (AFU_ORTHOLOGUE AFUA_2G11600)"/>
    <property type="match status" value="1"/>
</dbReference>
<dbReference type="GO" id="GO:0050661">
    <property type="term" value="F:NADP binding"/>
    <property type="evidence" value="ECO:0007669"/>
    <property type="project" value="InterPro"/>
</dbReference>
<evidence type="ECO:0008006" key="9">
    <source>
        <dbReference type="Google" id="ProtNLM"/>
    </source>
</evidence>
<dbReference type="Proteomes" id="UP000226031">
    <property type="component" value="Unassembled WGS sequence"/>
</dbReference>
<comment type="similarity">
    <text evidence="1">Belongs to the HIBADH-related family. NP60 subfamily.</text>
</comment>
<dbReference type="VEuPathDB" id="FungiDB:EMCG_06796"/>
<evidence type="ECO:0000256" key="3">
    <source>
        <dbReference type="ARBA" id="ARBA00023027"/>
    </source>
</evidence>
<dbReference type="EMBL" id="PDND01000014">
    <property type="protein sequence ID" value="PGH35915.1"/>
    <property type="molecule type" value="Genomic_DNA"/>
</dbReference>
<name>A0A2B7ZQH4_9EURO</name>
<dbReference type="Pfam" id="PF03446">
    <property type="entry name" value="NAD_binding_2"/>
    <property type="match status" value="1"/>
</dbReference>
<dbReference type="GO" id="GO:0051287">
    <property type="term" value="F:NAD binding"/>
    <property type="evidence" value="ECO:0007669"/>
    <property type="project" value="InterPro"/>
</dbReference>
<evidence type="ECO:0000313" key="7">
    <source>
        <dbReference type="EMBL" id="PGH35915.1"/>
    </source>
</evidence>
<keyword evidence="8" id="KW-1185">Reference proteome</keyword>
<dbReference type="InterPro" id="IPR029154">
    <property type="entry name" value="HIBADH-like_NADP-bd"/>
</dbReference>
<evidence type="ECO:0000313" key="8">
    <source>
        <dbReference type="Proteomes" id="UP000226031"/>
    </source>
</evidence>
<evidence type="ECO:0000256" key="1">
    <source>
        <dbReference type="ARBA" id="ARBA00007598"/>
    </source>
</evidence>
<dbReference type="STRING" id="73230.A0A2B7ZQH4"/>
<dbReference type="InterPro" id="IPR013328">
    <property type="entry name" value="6PGD_dom2"/>
</dbReference>
<dbReference type="GO" id="GO:0016491">
    <property type="term" value="F:oxidoreductase activity"/>
    <property type="evidence" value="ECO:0007669"/>
    <property type="project" value="UniProtKB-KW"/>
</dbReference>
<organism evidence="7 8">
    <name type="scientific">[Emmonsia] crescens</name>
    <dbReference type="NCBI Taxonomy" id="73230"/>
    <lineage>
        <taxon>Eukaryota</taxon>
        <taxon>Fungi</taxon>
        <taxon>Dikarya</taxon>
        <taxon>Ascomycota</taxon>
        <taxon>Pezizomycotina</taxon>
        <taxon>Eurotiomycetes</taxon>
        <taxon>Eurotiomycetidae</taxon>
        <taxon>Onygenales</taxon>
        <taxon>Ajellomycetaceae</taxon>
        <taxon>Emergomyces</taxon>
    </lineage>
</organism>
<evidence type="ECO:0000259" key="5">
    <source>
        <dbReference type="Pfam" id="PF03446"/>
    </source>
</evidence>
<dbReference type="InterPro" id="IPR036291">
    <property type="entry name" value="NAD(P)-bd_dom_sf"/>
</dbReference>
<evidence type="ECO:0000259" key="6">
    <source>
        <dbReference type="Pfam" id="PF14833"/>
    </source>
</evidence>
<dbReference type="Pfam" id="PF14833">
    <property type="entry name" value="NAD_binding_11"/>
    <property type="match status" value="1"/>
</dbReference>
<feature type="domain" description="6-phosphogluconate dehydrogenase NADP-binding" evidence="5">
    <location>
        <begin position="4"/>
        <end position="155"/>
    </location>
</feature>
<sequence>MAEQVAWIGLGNMGRGMIRNLVAKFPLQTPLIIHNRTQSRATDLASTLPKPVTIALTVTDAVAPSSIIFICLGDDNAVTETINTAISSCNIAGKLFVDCSTVHPDTTRREAKLIESHGGLFVACPVFGTPPVADAGQLICVLAGKKELVERVKPFCAGVMGRVNLDMSTSPTGATGNDEAAVVDPGRASLLKVLGNSLGLNMVGAVAEAMAVAEKSGLGVDSLHSLLELMFQGPYVAYSNRMRSGEYHKREEPLFAVDLARKDAKHAMDVASAVGIRMRGLELADEYLQGVKNHEGEKGDLAAIYGVVREEGGLKFEN</sequence>
<dbReference type="InterPro" id="IPR051265">
    <property type="entry name" value="HIBADH-related_NP60_sf"/>
</dbReference>
<keyword evidence="3" id="KW-0520">NAD</keyword>
<keyword evidence="2" id="KW-0560">Oxidoreductase</keyword>
<protein>
    <recommendedName>
        <fullName evidence="9">6-phosphogluconate dehydrogenase NADP-binding domain-containing protein</fullName>
    </recommendedName>
</protein>
<dbReference type="PANTHER" id="PTHR43580">
    <property type="entry name" value="OXIDOREDUCTASE GLYR1-RELATED"/>
    <property type="match status" value="1"/>
</dbReference>
<dbReference type="Gene3D" id="1.10.1040.10">
    <property type="entry name" value="N-(1-d-carboxylethyl)-l-norvaline Dehydrogenase, domain 2"/>
    <property type="match status" value="1"/>
</dbReference>
<dbReference type="Gene3D" id="3.40.50.720">
    <property type="entry name" value="NAD(P)-binding Rossmann-like Domain"/>
    <property type="match status" value="1"/>
</dbReference>